<dbReference type="AlphaFoldDB" id="A0A7K3WBZ3"/>
<name>A0A7K3WBZ3_9ACTN</name>
<evidence type="ECO:0000313" key="3">
    <source>
        <dbReference type="Proteomes" id="UP000470470"/>
    </source>
</evidence>
<sequence>MPFDQASLTAAAGIDPWALTEKLASGDPAQIQTLATAFWSAAGDADDARASQSRADEYVAEGYTVDGSSPVDFQAQARSLQSSPEELTQIARILDSVAADLDRGTDAAQLELEGLVGDVNAVIAAYNSFLSGLGRQLPPEDRDAVEAGYVADAVAAVQARGAVISGLVVDYEVALIGYTKSLSDLGYVALEELDEGPNALAAELDNEDGLHAGGPSTQLPLDADQLRRLKQAAEAAGLPAVDMKPLLAQYYAVLAADRAGIDLATWDPGLGVDGNPGTINAVYDYYGDLFAQHPELQWLGFANMVGPTFAAGFQDLDMLRDLAREVGDRIEELPEPLREALPSEVRALAALADVGDGELAWFETQFLAMQKHIFMDQGGMHEAYLADGTDGIDTMATAGLVDRKTQQAWSGIESGDPSRIAAATVQFSDREQNQIIDKQYKQMRDHHGLVGEGFTYGMSVIGSASVPGTRTPGEYSPLDFGGSVTFPGLLVDTTLSAEVTTPLPDFNVADRESRWDYITHDALPRYQELIAQDPDTVSRIVASPIDQRIAEQRILVRLPEITEDLVTNWDVDADVDVHGLPWPR</sequence>
<dbReference type="RefSeq" id="WP_152730231.1">
    <property type="nucleotide sequence ID" value="NZ_JAABOZ010000005.1"/>
</dbReference>
<keyword evidence="3" id="KW-1185">Reference proteome</keyword>
<evidence type="ECO:0000259" key="1">
    <source>
        <dbReference type="Pfam" id="PF22905"/>
    </source>
</evidence>
<proteinExistence type="predicted"/>
<accession>A0A7K3WBZ3</accession>
<evidence type="ECO:0000313" key="2">
    <source>
        <dbReference type="EMBL" id="NEL53053.1"/>
    </source>
</evidence>
<dbReference type="Pfam" id="PF22905">
    <property type="entry name" value="Hydro_N_hd"/>
    <property type="match status" value="1"/>
</dbReference>
<comment type="caution">
    <text evidence="2">The sequence shown here is derived from an EMBL/GenBank/DDBJ whole genome shotgun (WGS) entry which is preliminary data.</text>
</comment>
<gene>
    <name evidence="2" type="ORF">G1H19_03360</name>
</gene>
<reference evidence="2 3" key="1">
    <citation type="submission" date="2020-02" db="EMBL/GenBank/DDBJ databases">
        <title>The whole genome sequence of CPCC 205119.</title>
        <authorList>
            <person name="Jiang Z."/>
        </authorList>
    </citation>
    <scope>NUCLEOTIDE SEQUENCE [LARGE SCALE GENOMIC DNA]</scope>
    <source>
        <strain evidence="2 3">CPCC 205119</strain>
    </source>
</reference>
<protein>
    <recommendedName>
        <fullName evidence="1">Predicted hydrolase N-terminal domain-containing protein</fullName>
    </recommendedName>
</protein>
<dbReference type="Proteomes" id="UP000470470">
    <property type="component" value="Unassembled WGS sequence"/>
</dbReference>
<feature type="domain" description="Predicted hydrolase N-terminal" evidence="1">
    <location>
        <begin position="4"/>
        <end position="182"/>
    </location>
</feature>
<dbReference type="EMBL" id="JAAGWK010000008">
    <property type="protein sequence ID" value="NEL53053.1"/>
    <property type="molecule type" value="Genomic_DNA"/>
</dbReference>
<organism evidence="2 3">
    <name type="scientific">Goekera deserti</name>
    <dbReference type="NCBI Taxonomy" id="2497753"/>
    <lineage>
        <taxon>Bacteria</taxon>
        <taxon>Bacillati</taxon>
        <taxon>Actinomycetota</taxon>
        <taxon>Actinomycetes</taxon>
        <taxon>Geodermatophilales</taxon>
        <taxon>Geodermatophilaceae</taxon>
        <taxon>Goekera</taxon>
    </lineage>
</organism>
<dbReference type="InterPro" id="IPR054469">
    <property type="entry name" value="Pred_hydrolase_N"/>
</dbReference>